<sequence>MTQILIEIPDELISRLQEQKSSVQEIVIKALENYVQAELPDITKTRTWELCGSLEIVQPEPKYIIGQDNRGQVVTNYAENIDEIIY</sequence>
<dbReference type="EMBL" id="BBPA01000057">
    <property type="protein sequence ID" value="GAL94473.1"/>
    <property type="molecule type" value="Genomic_DNA"/>
</dbReference>
<evidence type="ECO:0000313" key="1">
    <source>
        <dbReference type="EMBL" id="GAL94473.1"/>
    </source>
</evidence>
<dbReference type="GeneID" id="66706630"/>
<evidence type="ECO:0000313" key="2">
    <source>
        <dbReference type="Proteomes" id="UP000030321"/>
    </source>
</evidence>
<proteinExistence type="predicted"/>
<dbReference type="RefSeq" id="WP_002733873.1">
    <property type="nucleotide sequence ID" value="NZ_BBPA01000057.1"/>
</dbReference>
<dbReference type="AlphaFoldDB" id="A0A0A1VYE2"/>
<protein>
    <submittedName>
        <fullName evidence="1">Uncharacterized protein</fullName>
    </submittedName>
</protein>
<dbReference type="Proteomes" id="UP000030321">
    <property type="component" value="Unassembled WGS sequence"/>
</dbReference>
<accession>A0A0A1VYE2</accession>
<organism evidence="1 2">
    <name type="scientific">Microcystis aeruginosa NIES-44</name>
    <dbReference type="NCBI Taxonomy" id="449439"/>
    <lineage>
        <taxon>Bacteria</taxon>
        <taxon>Bacillati</taxon>
        <taxon>Cyanobacteriota</taxon>
        <taxon>Cyanophyceae</taxon>
        <taxon>Oscillatoriophycideae</taxon>
        <taxon>Chroococcales</taxon>
        <taxon>Microcystaceae</taxon>
        <taxon>Microcystis</taxon>
    </lineage>
</organism>
<reference evidence="2" key="1">
    <citation type="journal article" date="2015" name="Genome">
        <title>Whole Genome Sequence of the Non-Microcystin-Producing Microcystis aeruginosa Strain NIES-44.</title>
        <authorList>
            <person name="Okano K."/>
            <person name="Miyata N."/>
            <person name="Ozaki Y."/>
        </authorList>
    </citation>
    <scope>NUCLEOTIDE SEQUENCE [LARGE SCALE GENOMIC DNA]</scope>
    <source>
        <strain evidence="2">NIES-44</strain>
    </source>
</reference>
<name>A0A0A1VYE2_MICAE</name>
<comment type="caution">
    <text evidence="1">The sequence shown here is derived from an EMBL/GenBank/DDBJ whole genome shotgun (WGS) entry which is preliminary data.</text>
</comment>
<gene>
    <name evidence="1" type="ORF">N44_03053</name>
</gene>